<sequence>MLLCFSKYIISISKQGIEFGMVEEWAKCQGNMELVLCKS</sequence>
<reference evidence="1" key="1">
    <citation type="submission" date="2018-02" db="EMBL/GenBank/DDBJ databases">
        <title>Rhizophora mucronata_Transcriptome.</title>
        <authorList>
            <person name="Meera S.P."/>
            <person name="Sreeshan A."/>
            <person name="Augustine A."/>
        </authorList>
    </citation>
    <scope>NUCLEOTIDE SEQUENCE</scope>
    <source>
        <tissue evidence="1">Leaf</tissue>
    </source>
</reference>
<evidence type="ECO:0000313" key="1">
    <source>
        <dbReference type="EMBL" id="MBX32659.1"/>
    </source>
</evidence>
<organism evidence="1">
    <name type="scientific">Rhizophora mucronata</name>
    <name type="common">Asiatic mangrove</name>
    <dbReference type="NCBI Taxonomy" id="61149"/>
    <lineage>
        <taxon>Eukaryota</taxon>
        <taxon>Viridiplantae</taxon>
        <taxon>Streptophyta</taxon>
        <taxon>Embryophyta</taxon>
        <taxon>Tracheophyta</taxon>
        <taxon>Spermatophyta</taxon>
        <taxon>Magnoliopsida</taxon>
        <taxon>eudicotyledons</taxon>
        <taxon>Gunneridae</taxon>
        <taxon>Pentapetalae</taxon>
        <taxon>rosids</taxon>
        <taxon>fabids</taxon>
        <taxon>Malpighiales</taxon>
        <taxon>Rhizophoraceae</taxon>
        <taxon>Rhizophora</taxon>
    </lineage>
</organism>
<dbReference type="EMBL" id="GGEC01052175">
    <property type="protein sequence ID" value="MBX32659.1"/>
    <property type="molecule type" value="Transcribed_RNA"/>
</dbReference>
<protein>
    <submittedName>
        <fullName evidence="1">Uncharacterized protein</fullName>
    </submittedName>
</protein>
<proteinExistence type="predicted"/>
<dbReference type="AlphaFoldDB" id="A0A2P2MR18"/>
<name>A0A2P2MR18_RHIMU</name>
<accession>A0A2P2MR18</accession>